<dbReference type="AlphaFoldDB" id="A0A4R4TEZ2"/>
<sequence>MDVAWARDLARRLLADPLPRRWAHSQGVGAQAERLAPIMGENAELLQCAALLHDIGYSPLIASTGFHPLDGARYLRDVEHADPRICNLVAHHTCAIIEAEERSLDRELSAEFQLEGPALVEALTYCDTTTTPDGEVTTVEERINEIFGRYGPGDIVTRSIQRATPHLIAASQSVLKKLEDQPK</sequence>
<dbReference type="Gene3D" id="1.10.3210.10">
    <property type="entry name" value="Hypothetical protein af1432"/>
    <property type="match status" value="1"/>
</dbReference>
<dbReference type="CDD" id="cd00077">
    <property type="entry name" value="HDc"/>
    <property type="match status" value="1"/>
</dbReference>
<organism evidence="2 3">
    <name type="scientific">Streptomyces hainanensis</name>
    <dbReference type="NCBI Taxonomy" id="402648"/>
    <lineage>
        <taxon>Bacteria</taxon>
        <taxon>Bacillati</taxon>
        <taxon>Actinomycetota</taxon>
        <taxon>Actinomycetes</taxon>
        <taxon>Kitasatosporales</taxon>
        <taxon>Streptomycetaceae</taxon>
        <taxon>Streptomyces</taxon>
    </lineage>
</organism>
<reference evidence="2 3" key="1">
    <citation type="submission" date="2019-03" db="EMBL/GenBank/DDBJ databases">
        <title>Draft genome sequences of novel Actinobacteria.</title>
        <authorList>
            <person name="Sahin N."/>
            <person name="Ay H."/>
            <person name="Saygin H."/>
        </authorList>
    </citation>
    <scope>NUCLEOTIDE SEQUENCE [LARGE SCALE GENOMIC DNA]</scope>
    <source>
        <strain evidence="2 3">DSM 41900</strain>
    </source>
</reference>
<dbReference type="Pfam" id="PF01966">
    <property type="entry name" value="HD"/>
    <property type="match status" value="1"/>
</dbReference>
<dbReference type="PROSITE" id="PS51831">
    <property type="entry name" value="HD"/>
    <property type="match status" value="1"/>
</dbReference>
<dbReference type="RefSeq" id="WP_132818440.1">
    <property type="nucleotide sequence ID" value="NZ_SMKI01000132.1"/>
</dbReference>
<dbReference type="SUPFAM" id="SSF109604">
    <property type="entry name" value="HD-domain/PDEase-like"/>
    <property type="match status" value="1"/>
</dbReference>
<dbReference type="OrthoDB" id="2989229at2"/>
<dbReference type="SMART" id="SM00471">
    <property type="entry name" value="HDc"/>
    <property type="match status" value="1"/>
</dbReference>
<dbReference type="InterPro" id="IPR003607">
    <property type="entry name" value="HD/PDEase_dom"/>
</dbReference>
<name>A0A4R4TEZ2_9ACTN</name>
<dbReference type="EMBL" id="SMKI01000132">
    <property type="protein sequence ID" value="TDC74796.1"/>
    <property type="molecule type" value="Genomic_DNA"/>
</dbReference>
<comment type="caution">
    <text evidence="2">The sequence shown here is derived from an EMBL/GenBank/DDBJ whole genome shotgun (WGS) entry which is preliminary data.</text>
</comment>
<evidence type="ECO:0000313" key="2">
    <source>
        <dbReference type="EMBL" id="TDC74796.1"/>
    </source>
</evidence>
<evidence type="ECO:0000313" key="3">
    <source>
        <dbReference type="Proteomes" id="UP000295345"/>
    </source>
</evidence>
<evidence type="ECO:0000259" key="1">
    <source>
        <dbReference type="PROSITE" id="PS51831"/>
    </source>
</evidence>
<keyword evidence="3" id="KW-1185">Reference proteome</keyword>
<accession>A0A4R4TEZ2</accession>
<dbReference type="InterPro" id="IPR006674">
    <property type="entry name" value="HD_domain"/>
</dbReference>
<gene>
    <name evidence="2" type="ORF">E1283_14500</name>
</gene>
<feature type="domain" description="HD" evidence="1">
    <location>
        <begin position="21"/>
        <end position="129"/>
    </location>
</feature>
<protein>
    <submittedName>
        <fullName evidence="2">HD domain-containing protein</fullName>
    </submittedName>
</protein>
<proteinExistence type="predicted"/>
<dbReference type="Proteomes" id="UP000295345">
    <property type="component" value="Unassembled WGS sequence"/>
</dbReference>